<evidence type="ECO:0000256" key="4">
    <source>
        <dbReference type="ARBA" id="ARBA00022840"/>
    </source>
</evidence>
<dbReference type="InterPro" id="IPR057342">
    <property type="entry name" value="DEXDc_RapA"/>
</dbReference>
<dbReference type="SUPFAM" id="SSF52540">
    <property type="entry name" value="P-loop containing nucleoside triphosphate hydrolases"/>
    <property type="match status" value="2"/>
</dbReference>
<evidence type="ECO:0000256" key="5">
    <source>
        <dbReference type="SAM" id="Coils"/>
    </source>
</evidence>
<keyword evidence="1" id="KW-0547">Nucleotide-binding</keyword>
<dbReference type="PANTHER" id="PTHR45766:SF6">
    <property type="entry name" value="SWI_SNF-RELATED MATRIX-ASSOCIATED ACTIN-DEPENDENT REGULATOR OF CHROMATIN SUBFAMILY A-LIKE PROTEIN 1"/>
    <property type="match status" value="1"/>
</dbReference>
<dbReference type="InterPro" id="IPR000330">
    <property type="entry name" value="SNF2_N"/>
</dbReference>
<dbReference type="PROSITE" id="PS51194">
    <property type="entry name" value="HELICASE_CTER"/>
    <property type="match status" value="1"/>
</dbReference>
<feature type="domain" description="Helicase ATP-binding" evidence="6">
    <location>
        <begin position="204"/>
        <end position="387"/>
    </location>
</feature>
<evidence type="ECO:0000256" key="2">
    <source>
        <dbReference type="ARBA" id="ARBA00022801"/>
    </source>
</evidence>
<dbReference type="GO" id="GO:0005524">
    <property type="term" value="F:ATP binding"/>
    <property type="evidence" value="ECO:0007669"/>
    <property type="project" value="UniProtKB-KW"/>
</dbReference>
<dbReference type="KEGG" id="psyt:DSAG12_03115"/>
<dbReference type="SMART" id="SM00490">
    <property type="entry name" value="HELICc"/>
    <property type="match status" value="1"/>
</dbReference>
<evidence type="ECO:0000313" key="8">
    <source>
        <dbReference type="EMBL" id="QEE17283.1"/>
    </source>
</evidence>
<keyword evidence="2" id="KW-0378">Hydrolase</keyword>
<evidence type="ECO:0000259" key="7">
    <source>
        <dbReference type="PROSITE" id="PS51194"/>
    </source>
</evidence>
<evidence type="ECO:0000256" key="3">
    <source>
        <dbReference type="ARBA" id="ARBA00022806"/>
    </source>
</evidence>
<dbReference type="Proteomes" id="UP000321408">
    <property type="component" value="Chromosome"/>
</dbReference>
<sequence length="1214" mass="142979">MFLFYPEICQYCKTSIDISSKGICPNLKCRSHSFFIGNLVVLRNNPGLGIGRIIDVLEKLPNKKNKDISNIQLDKYLVQFQAFHEKIIFRNDLLHYIFDIGKKIRYSSDIGTILSYNLDKSDGIVRYEILSSSGLKMRLEETQILSEYQSPIDEFLKGNIDSQNQFLLRFWAFQASDLYESNILKIITNSRLSLLPHQISVAHSLLELGYARYILADEVGLGKTIEAGIYLKEMIARNLASRILIITPASITGQWEFEMKNKFNLHFTRLNSALLKKLKINYNSGNLQHIKSSKEYSLLTVSLQYARLNQCYSILTQMEWDIVIFDEAHHLRRYLTNQKTGQYRTTLAYELAEKLSEKSKSLLLLTATPIQLHSFDLFSLIQLLNPYEFSNYESFEIERKKIPLLNTIVKNLRNFTRINTYERNALKYQISSFNINIDSNGFDQTLRFPHHREALIQKLENQHFLSKFIIRNRRRIVFPDNPVRRIPHVIEVELTQEELDVYNRIHLYLAKVYSQNYESGPAGLGFVMVILQKLLTSSVPAILKSMKKRIKYLEENQDLLLKLQDDYKKSLEFTDEDSSLDYAWGLEELDLEDRIIVKNRQRKMIPKKETNLNIKTHIQILREFVKDLENLQYDSKAENLVEIIQEIMDDAPDEKIIIFTQFKATLFYLTRLLEKKGYKVFQFHGDLDEKQKNQSVSSFKQEGSILLSTEIGGEGRNFQFCHIIVNYDLPWNPMRLEQRIGRLDRFGQKKNVLIYNFFIKDTVESSIVTAILNRIKLFEESIGALEPILGKLERQITNLVLKDNEIPRKFRIDETISKTSNKIHEIYDKLEDLILDKRSFQYDYISKDINNPDLLSGIDIFSFINRFSNYMKKNQLIPNKYEKLPIELAIKNNPRTKGVWNINLSEKYRKCMKAEDTRYQGVFNIDLAKDQEEYDFYALGHPLIMNLIDWCKKDNFGGSASLLFLDIKKLASYFMNPYLVRLKAGEVPIVQKLLRNETGLNLFLFEIKFLGIIIEKIVIPVFISDEFDLLPSLSDFISRPHNFNEVISENQNYAHAKQDFHISEDFLKKCYDISIKSTKNWIQKRTQELTKLNRDSYFQKRKRIIKSAEQKKNFSEVQLQKIEQKLRAKKLKMPTERQIDNLEKISDTSRKKKRMENFNKIKKEVQYLENERERWERNLENLEFDLPEQLKRLKKYKQLLINAECISYARIILK</sequence>
<dbReference type="GO" id="GO:0016787">
    <property type="term" value="F:hydrolase activity"/>
    <property type="evidence" value="ECO:0007669"/>
    <property type="project" value="UniProtKB-KW"/>
</dbReference>
<reference evidence="8 9" key="2">
    <citation type="journal article" date="2024" name="Int. J. Syst. Evol. Microbiol.">
        <title>Promethearchaeum syntrophicum gen. nov., sp. nov., an anaerobic, obligately syntrophic archaeon, the first isolate of the lineage 'Asgard' archaea, and proposal of the new archaeal phylum Promethearchaeota phyl. nov. and kingdom Promethearchaeati regn. nov.</title>
        <authorList>
            <person name="Imachi H."/>
            <person name="Nobu M.K."/>
            <person name="Kato S."/>
            <person name="Takaki Y."/>
            <person name="Miyazaki M."/>
            <person name="Miyata M."/>
            <person name="Ogawara M."/>
            <person name="Saito Y."/>
            <person name="Sakai S."/>
            <person name="Tahara Y.O."/>
            <person name="Takano Y."/>
            <person name="Tasumi E."/>
            <person name="Uematsu K."/>
            <person name="Yoshimura T."/>
            <person name="Itoh T."/>
            <person name="Ohkuma M."/>
            <person name="Takai K."/>
        </authorList>
    </citation>
    <scope>NUCLEOTIDE SEQUENCE [LARGE SCALE GENOMIC DNA]</scope>
    <source>
        <strain evidence="8 9">MK-D1</strain>
    </source>
</reference>
<dbReference type="InterPro" id="IPR001650">
    <property type="entry name" value="Helicase_C-like"/>
</dbReference>
<protein>
    <submittedName>
        <fullName evidence="8">Helicase-related protein</fullName>
    </submittedName>
</protein>
<dbReference type="Pfam" id="PF00176">
    <property type="entry name" value="SNF2-rel_dom"/>
    <property type="match status" value="1"/>
</dbReference>
<dbReference type="InterPro" id="IPR014001">
    <property type="entry name" value="Helicase_ATP-bd"/>
</dbReference>
<dbReference type="OrthoDB" id="6396at2157"/>
<dbReference type="InterPro" id="IPR049730">
    <property type="entry name" value="SNF2/RAD54-like_C"/>
</dbReference>
<gene>
    <name evidence="8" type="ORF">DSAG12_03115</name>
</gene>
<dbReference type="InterPro" id="IPR038718">
    <property type="entry name" value="SNF2-like_sf"/>
</dbReference>
<name>A0A5B9DES3_9ARCH</name>
<reference evidence="8 9" key="1">
    <citation type="journal article" date="2020" name="Nature">
        <title>Isolation of an archaeon at the prokaryote-eukaryote interface.</title>
        <authorList>
            <person name="Imachi H."/>
            <person name="Nobu M.K."/>
            <person name="Nakahara N."/>
            <person name="Morono Y."/>
            <person name="Ogawara M."/>
            <person name="Takaki Y."/>
            <person name="Takano Y."/>
            <person name="Uematsu K."/>
            <person name="Ikuta T."/>
            <person name="Ito M."/>
            <person name="Matsui Y."/>
            <person name="Miyazaki M."/>
            <person name="Murata K."/>
            <person name="Saito Y."/>
            <person name="Sakai S."/>
            <person name="Song C."/>
            <person name="Tasumi E."/>
            <person name="Yamanaka Y."/>
            <person name="Yamaguchi T."/>
            <person name="Kamagata Y."/>
            <person name="Tamaki H."/>
            <person name="Takai K."/>
        </authorList>
    </citation>
    <scope>NUCLEOTIDE SEQUENCE [LARGE SCALE GENOMIC DNA]</scope>
    <source>
        <strain evidence="8 9">MK-D1</strain>
    </source>
</reference>
<organism evidence="8 9">
    <name type="scientific">Promethearchaeum syntrophicum</name>
    <dbReference type="NCBI Taxonomy" id="2594042"/>
    <lineage>
        <taxon>Archaea</taxon>
        <taxon>Promethearchaeati</taxon>
        <taxon>Promethearchaeota</taxon>
        <taxon>Promethearchaeia</taxon>
        <taxon>Promethearchaeales</taxon>
        <taxon>Promethearchaeaceae</taxon>
        <taxon>Promethearchaeum</taxon>
    </lineage>
</organism>
<dbReference type="Pfam" id="PF00271">
    <property type="entry name" value="Helicase_C"/>
    <property type="match status" value="1"/>
</dbReference>
<dbReference type="CDD" id="cd18793">
    <property type="entry name" value="SF2_C_SNF"/>
    <property type="match status" value="1"/>
</dbReference>
<keyword evidence="5" id="KW-0175">Coiled coil</keyword>
<feature type="domain" description="Helicase C-terminal" evidence="7">
    <location>
        <begin position="639"/>
        <end position="793"/>
    </location>
</feature>
<accession>A0A5B9DES3</accession>
<dbReference type="GO" id="GO:0003724">
    <property type="term" value="F:RNA helicase activity"/>
    <property type="evidence" value="ECO:0007669"/>
    <property type="project" value="UniProtKB-EC"/>
</dbReference>
<dbReference type="GO" id="GO:0140097">
    <property type="term" value="F:catalytic activity, acting on DNA"/>
    <property type="evidence" value="ECO:0007669"/>
    <property type="project" value="UniProtKB-ARBA"/>
</dbReference>
<dbReference type="CDD" id="cd18011">
    <property type="entry name" value="DEXDc_RapA"/>
    <property type="match status" value="1"/>
</dbReference>
<keyword evidence="9" id="KW-1185">Reference proteome</keyword>
<evidence type="ECO:0000313" key="9">
    <source>
        <dbReference type="Proteomes" id="UP000321408"/>
    </source>
</evidence>
<dbReference type="AlphaFoldDB" id="A0A5B9DES3"/>
<evidence type="ECO:0000256" key="1">
    <source>
        <dbReference type="ARBA" id="ARBA00022741"/>
    </source>
</evidence>
<dbReference type="Gene3D" id="3.40.50.300">
    <property type="entry name" value="P-loop containing nucleotide triphosphate hydrolases"/>
    <property type="match status" value="1"/>
</dbReference>
<dbReference type="EMBL" id="CP042905">
    <property type="protein sequence ID" value="QEE17283.1"/>
    <property type="molecule type" value="Genomic_DNA"/>
</dbReference>
<dbReference type="RefSeq" id="WP_147664181.1">
    <property type="nucleotide sequence ID" value="NZ_CP042905.2"/>
</dbReference>
<dbReference type="InterPro" id="IPR027417">
    <property type="entry name" value="P-loop_NTPase"/>
</dbReference>
<dbReference type="PANTHER" id="PTHR45766">
    <property type="entry name" value="DNA ANNEALING HELICASE AND ENDONUCLEASE ZRANB3 FAMILY MEMBER"/>
    <property type="match status" value="1"/>
</dbReference>
<dbReference type="GeneID" id="41331086"/>
<keyword evidence="4" id="KW-0067">ATP-binding</keyword>
<dbReference type="PROSITE" id="PS51192">
    <property type="entry name" value="HELICASE_ATP_BIND_1"/>
    <property type="match status" value="1"/>
</dbReference>
<dbReference type="SMART" id="SM00487">
    <property type="entry name" value="DEXDc"/>
    <property type="match status" value="1"/>
</dbReference>
<proteinExistence type="predicted"/>
<keyword evidence="3 8" id="KW-0347">Helicase</keyword>
<dbReference type="Gene3D" id="3.40.50.10810">
    <property type="entry name" value="Tandem AAA-ATPase domain"/>
    <property type="match status" value="1"/>
</dbReference>
<feature type="coiled-coil region" evidence="5">
    <location>
        <begin position="1158"/>
        <end position="1192"/>
    </location>
</feature>
<evidence type="ECO:0000259" key="6">
    <source>
        <dbReference type="PROSITE" id="PS51192"/>
    </source>
</evidence>